<feature type="compositionally biased region" description="Low complexity" evidence="1">
    <location>
        <begin position="13"/>
        <end position="22"/>
    </location>
</feature>
<dbReference type="AlphaFoldDB" id="A0A8H3J927"/>
<keyword evidence="3" id="KW-1185">Reference proteome</keyword>
<evidence type="ECO:0000313" key="2">
    <source>
        <dbReference type="EMBL" id="CAF9942956.1"/>
    </source>
</evidence>
<dbReference type="OrthoDB" id="5359669at2759"/>
<feature type="compositionally biased region" description="Basic and acidic residues" evidence="1">
    <location>
        <begin position="247"/>
        <end position="256"/>
    </location>
</feature>
<feature type="compositionally biased region" description="Basic and acidic residues" evidence="1">
    <location>
        <begin position="30"/>
        <end position="40"/>
    </location>
</feature>
<proteinExistence type="predicted"/>
<name>A0A8H3J927_9LECA</name>
<organism evidence="2 3">
    <name type="scientific">Alectoria fallacina</name>
    <dbReference type="NCBI Taxonomy" id="1903189"/>
    <lineage>
        <taxon>Eukaryota</taxon>
        <taxon>Fungi</taxon>
        <taxon>Dikarya</taxon>
        <taxon>Ascomycota</taxon>
        <taxon>Pezizomycotina</taxon>
        <taxon>Lecanoromycetes</taxon>
        <taxon>OSLEUM clade</taxon>
        <taxon>Lecanoromycetidae</taxon>
        <taxon>Lecanorales</taxon>
        <taxon>Lecanorineae</taxon>
        <taxon>Parmeliaceae</taxon>
        <taxon>Alectoria</taxon>
    </lineage>
</organism>
<reference evidence="2" key="1">
    <citation type="submission" date="2021-03" db="EMBL/GenBank/DDBJ databases">
        <authorList>
            <person name="Tagirdzhanova G."/>
        </authorList>
    </citation>
    <scope>NUCLEOTIDE SEQUENCE</scope>
</reference>
<feature type="region of interest" description="Disordered" evidence="1">
    <location>
        <begin position="246"/>
        <end position="272"/>
    </location>
</feature>
<feature type="region of interest" description="Disordered" evidence="1">
    <location>
        <begin position="1"/>
        <end position="56"/>
    </location>
</feature>
<sequence length="272" mass="29468">MSTDPAPKPIPIPATASTTINPFATSKKRTHDEISPKDEEMGVTLPPSRTPGVSPTSIHGEGIARIDPLTGTATTAESAGTWLEDQLEMMLHSDPSERAVQLTDSEGEFPKRKVQRRDNSSNADGTIAADPTELPTATTADPTIDQYTHLLGIGWTQVGKDSGSVAMARGFSRYIDNHYILTNSEVLLESKSLESYLVKTSQGYFLFPEDLKQARLVATTWEDTLANLQTLPVWFSGAQALYPVRTPDADRERDNDTGSSATAVGDGDIEMD</sequence>
<feature type="region of interest" description="Disordered" evidence="1">
    <location>
        <begin position="103"/>
        <end position="139"/>
    </location>
</feature>
<gene>
    <name evidence="2" type="ORF">ALECFALPRED_010286</name>
</gene>
<dbReference type="Proteomes" id="UP000664203">
    <property type="component" value="Unassembled WGS sequence"/>
</dbReference>
<evidence type="ECO:0000256" key="1">
    <source>
        <dbReference type="SAM" id="MobiDB-lite"/>
    </source>
</evidence>
<feature type="compositionally biased region" description="Basic and acidic residues" evidence="1">
    <location>
        <begin position="108"/>
        <end position="119"/>
    </location>
</feature>
<protein>
    <submittedName>
        <fullName evidence="2">Uncharacterized protein</fullName>
    </submittedName>
</protein>
<feature type="compositionally biased region" description="Pro residues" evidence="1">
    <location>
        <begin position="1"/>
        <end position="12"/>
    </location>
</feature>
<comment type="caution">
    <text evidence="2">The sequence shown here is derived from an EMBL/GenBank/DDBJ whole genome shotgun (WGS) entry which is preliminary data.</text>
</comment>
<evidence type="ECO:0000313" key="3">
    <source>
        <dbReference type="Proteomes" id="UP000664203"/>
    </source>
</evidence>
<dbReference type="EMBL" id="CAJPDR010000843">
    <property type="protein sequence ID" value="CAF9942956.1"/>
    <property type="molecule type" value="Genomic_DNA"/>
</dbReference>
<accession>A0A8H3J927</accession>